<protein>
    <recommendedName>
        <fullName evidence="2">Nephrocystin 3-like N-terminal domain-containing protein</fullName>
    </recommendedName>
</protein>
<evidence type="ECO:0000313" key="3">
    <source>
        <dbReference type="EMBL" id="KXX76380.1"/>
    </source>
</evidence>
<sequence>MEAVGAGASVIAVIELPNKVTSICAQYYSVVKNAELIWNVSKWSPLLLKRGEQDRGGAALLFTTLAAQLTAKEPDLAGHIKDAFDADPTIITGKAIQDQSEKFILRPLEKLKGNTGDAKKIMLVTDALDECEPARDIRAIIHLLSSRNFGPSAAPSFCDK</sequence>
<gene>
    <name evidence="3" type="ORF">MMYC01_207543</name>
</gene>
<keyword evidence="4" id="KW-1185">Reference proteome</keyword>
<proteinExistence type="predicted"/>
<keyword evidence="1" id="KW-0677">Repeat</keyword>
<feature type="domain" description="Nephrocystin 3-like N-terminal" evidence="2">
    <location>
        <begin position="48"/>
        <end position="146"/>
    </location>
</feature>
<accession>A0A175VZA7</accession>
<evidence type="ECO:0000313" key="4">
    <source>
        <dbReference type="Proteomes" id="UP000078237"/>
    </source>
</evidence>
<dbReference type="AlphaFoldDB" id="A0A175VZA7"/>
<comment type="caution">
    <text evidence="3">The sequence shown here is derived from an EMBL/GenBank/DDBJ whole genome shotgun (WGS) entry which is preliminary data.</text>
</comment>
<organism evidence="3 4">
    <name type="scientific">Madurella mycetomatis</name>
    <dbReference type="NCBI Taxonomy" id="100816"/>
    <lineage>
        <taxon>Eukaryota</taxon>
        <taxon>Fungi</taxon>
        <taxon>Dikarya</taxon>
        <taxon>Ascomycota</taxon>
        <taxon>Pezizomycotina</taxon>
        <taxon>Sordariomycetes</taxon>
        <taxon>Sordariomycetidae</taxon>
        <taxon>Sordariales</taxon>
        <taxon>Sordariales incertae sedis</taxon>
        <taxon>Madurella</taxon>
    </lineage>
</organism>
<evidence type="ECO:0000259" key="2">
    <source>
        <dbReference type="Pfam" id="PF24883"/>
    </source>
</evidence>
<reference evidence="3 4" key="1">
    <citation type="journal article" date="2016" name="Genome Announc.">
        <title>Genome Sequence of Madurella mycetomatis mm55, Isolated from a Human Mycetoma Case in Sudan.</title>
        <authorList>
            <person name="Smit S."/>
            <person name="Derks M.F."/>
            <person name="Bervoets S."/>
            <person name="Fahal A."/>
            <person name="van Leeuwen W."/>
            <person name="van Belkum A."/>
            <person name="van de Sande W.W."/>
        </authorList>
    </citation>
    <scope>NUCLEOTIDE SEQUENCE [LARGE SCALE GENOMIC DNA]</scope>
    <source>
        <strain evidence="4">mm55</strain>
    </source>
</reference>
<dbReference type="STRING" id="100816.A0A175VZA7"/>
<name>A0A175VZA7_9PEZI</name>
<dbReference type="OrthoDB" id="538223at2759"/>
<dbReference type="InterPro" id="IPR056884">
    <property type="entry name" value="NPHP3-like_N"/>
</dbReference>
<dbReference type="Proteomes" id="UP000078237">
    <property type="component" value="Unassembled WGS sequence"/>
</dbReference>
<dbReference type="EMBL" id="LCTW02000214">
    <property type="protein sequence ID" value="KXX76380.1"/>
    <property type="molecule type" value="Genomic_DNA"/>
</dbReference>
<dbReference type="Pfam" id="PF24883">
    <property type="entry name" value="NPHP3_N"/>
    <property type="match status" value="1"/>
</dbReference>
<dbReference type="VEuPathDB" id="FungiDB:MMYC01_207543"/>
<evidence type="ECO:0000256" key="1">
    <source>
        <dbReference type="ARBA" id="ARBA00022737"/>
    </source>
</evidence>